<evidence type="ECO:0000259" key="24">
    <source>
        <dbReference type="SMART" id="SM00483"/>
    </source>
</evidence>
<dbReference type="EC" id="4.2.99.18" evidence="4"/>
<keyword evidence="15" id="KW-0234">DNA repair</keyword>
<evidence type="ECO:0000256" key="8">
    <source>
        <dbReference type="ARBA" id="ARBA00022679"/>
    </source>
</evidence>
<dbReference type="GO" id="GO:0005634">
    <property type="term" value="C:nucleus"/>
    <property type="evidence" value="ECO:0007669"/>
    <property type="project" value="TreeGrafter"/>
</dbReference>
<dbReference type="Gene3D" id="3.30.460.10">
    <property type="entry name" value="Beta Polymerase, domain 2"/>
    <property type="match status" value="1"/>
</dbReference>
<dbReference type="SUPFAM" id="SSF81301">
    <property type="entry name" value="Nucleotidyltransferase"/>
    <property type="match status" value="1"/>
</dbReference>
<evidence type="ECO:0000256" key="14">
    <source>
        <dbReference type="ARBA" id="ARBA00023053"/>
    </source>
</evidence>
<dbReference type="InterPro" id="IPR002008">
    <property type="entry name" value="DNA_pol_X_beta-like"/>
</dbReference>
<reference evidence="25" key="1">
    <citation type="journal article" date="2020" name="Nature">
        <title>Giant virus diversity and host interactions through global metagenomics.</title>
        <authorList>
            <person name="Schulz F."/>
            <person name="Roux S."/>
            <person name="Paez-Espino D."/>
            <person name="Jungbluth S."/>
            <person name="Walsh D.A."/>
            <person name="Denef V.J."/>
            <person name="McMahon K.D."/>
            <person name="Konstantinidis K.T."/>
            <person name="Eloe-Fadrosh E.A."/>
            <person name="Kyrpides N.C."/>
            <person name="Woyke T."/>
        </authorList>
    </citation>
    <scope>NUCLEOTIDE SEQUENCE</scope>
    <source>
        <strain evidence="25">GVMAG-M-3300027963-41</strain>
    </source>
</reference>
<dbReference type="AlphaFoldDB" id="A0A6C0LPJ7"/>
<keyword evidence="10" id="KW-0235">DNA replication</keyword>
<dbReference type="InterPro" id="IPR022312">
    <property type="entry name" value="DNA_pol_X"/>
</dbReference>
<protein>
    <recommendedName>
        <fullName evidence="5">DNA polymerase beta</fullName>
        <ecNumber evidence="3">2.7.7.7</ecNumber>
        <ecNumber evidence="4">4.2.99.18</ecNumber>
    </recommendedName>
    <alternativeName>
        <fullName evidence="17">5'-deoxyribose-phosphate lyase</fullName>
    </alternativeName>
    <alternativeName>
        <fullName evidence="18">AP lyase</fullName>
    </alternativeName>
</protein>
<keyword evidence="16" id="KW-0456">Lyase</keyword>
<dbReference type="InterPro" id="IPR002054">
    <property type="entry name" value="DNA-dir_DNA_pol_X"/>
</dbReference>
<comment type="function">
    <text evidence="21">Repair polymerase that plays a key role in base-excision repair. During this process, the damaged base is excised by specific DNA glycosylases, the DNA backbone is nicked at the abasic site by an apurinic/apyrimidic (AP) endonuclease, and POLB removes 5'-deoxyribose-phosphate from the preincised AP site acting as a 5'-deoxyribose-phosphate lyase (5'-dRP lyase); through its DNA polymerase activity, it adds one nucleotide to the 3' end of the arising single-nucleotide gap. Conducts 'gap-filling' DNA synthesis in a stepwise distributive fashion rather than in a processive fashion as for other DNA polymerases. It is also able to cleave sugar-phosphate bonds 3' to an intact AP site, acting as an AP lyase.</text>
</comment>
<evidence type="ECO:0000256" key="3">
    <source>
        <dbReference type="ARBA" id="ARBA00012417"/>
    </source>
</evidence>
<proteinExistence type="predicted"/>
<evidence type="ECO:0000256" key="17">
    <source>
        <dbReference type="ARBA" id="ARBA00035717"/>
    </source>
</evidence>
<keyword evidence="11" id="KW-0227">DNA damage</keyword>
<evidence type="ECO:0000256" key="11">
    <source>
        <dbReference type="ARBA" id="ARBA00022763"/>
    </source>
</evidence>
<comment type="cofactor">
    <cofactor evidence="1">
        <name>Mg(2+)</name>
        <dbReference type="ChEBI" id="CHEBI:18420"/>
    </cofactor>
</comment>
<comment type="catalytic activity">
    <reaction evidence="20">
        <text>a 5'-end 2'-deoxyribose-2'-deoxyribonucleotide-DNA = (2E,4S)-4-hydroxypenten-2-al-5-phosphate + a 5'-end 5'-phospho-2'-deoxyribonucleoside-DNA + H(+)</text>
        <dbReference type="Rhea" id="RHEA:76255"/>
        <dbReference type="Rhea" id="RHEA-COMP:13180"/>
        <dbReference type="Rhea" id="RHEA-COMP:18657"/>
        <dbReference type="ChEBI" id="CHEBI:15378"/>
        <dbReference type="ChEBI" id="CHEBI:136412"/>
        <dbReference type="ChEBI" id="CHEBI:195194"/>
        <dbReference type="ChEBI" id="CHEBI:195195"/>
    </reaction>
</comment>
<evidence type="ECO:0000313" key="25">
    <source>
        <dbReference type="EMBL" id="QHU31925.1"/>
    </source>
</evidence>
<dbReference type="SMART" id="SM00278">
    <property type="entry name" value="HhH1"/>
    <property type="match status" value="2"/>
</dbReference>
<dbReference type="Pfam" id="PF14791">
    <property type="entry name" value="DNA_pol_B_thumb"/>
    <property type="match status" value="1"/>
</dbReference>
<evidence type="ECO:0000256" key="13">
    <source>
        <dbReference type="ARBA" id="ARBA00022932"/>
    </source>
</evidence>
<dbReference type="InterPro" id="IPR037160">
    <property type="entry name" value="DNA_Pol_thumb_sf"/>
</dbReference>
<dbReference type="GO" id="GO:0140078">
    <property type="term" value="F:class I DNA-(apurinic or apyrimidinic site) endonuclease activity"/>
    <property type="evidence" value="ECO:0007669"/>
    <property type="project" value="UniProtKB-EC"/>
</dbReference>
<evidence type="ECO:0000256" key="18">
    <source>
        <dbReference type="ARBA" id="ARBA00035726"/>
    </source>
</evidence>
<evidence type="ECO:0000256" key="19">
    <source>
        <dbReference type="ARBA" id="ARBA00044632"/>
    </source>
</evidence>
<name>A0A6C0LPJ7_9ZZZZ</name>
<evidence type="ECO:0000259" key="23">
    <source>
        <dbReference type="SMART" id="SM00278"/>
    </source>
</evidence>
<dbReference type="InterPro" id="IPR010996">
    <property type="entry name" value="HHH_MUS81"/>
</dbReference>
<dbReference type="GO" id="GO:0003677">
    <property type="term" value="F:DNA binding"/>
    <property type="evidence" value="ECO:0007669"/>
    <property type="project" value="InterPro"/>
</dbReference>
<evidence type="ECO:0000256" key="2">
    <source>
        <dbReference type="ARBA" id="ARBA00004496"/>
    </source>
</evidence>
<dbReference type="InterPro" id="IPR018944">
    <property type="entry name" value="DNA_pol_lambd_fingers_domain"/>
</dbReference>
<dbReference type="Gene3D" id="1.10.150.20">
    <property type="entry name" value="5' to 3' exonuclease, C-terminal subdomain"/>
    <property type="match status" value="1"/>
</dbReference>
<dbReference type="InterPro" id="IPR027421">
    <property type="entry name" value="DNA_pol_lamdba_lyase_dom_sf"/>
</dbReference>
<dbReference type="GO" id="GO:0006303">
    <property type="term" value="P:double-strand break repair via nonhomologous end joining"/>
    <property type="evidence" value="ECO:0007669"/>
    <property type="project" value="TreeGrafter"/>
</dbReference>
<evidence type="ECO:0000256" key="1">
    <source>
        <dbReference type="ARBA" id="ARBA00001946"/>
    </source>
</evidence>
<evidence type="ECO:0000256" key="22">
    <source>
        <dbReference type="ARBA" id="ARBA00049244"/>
    </source>
</evidence>
<dbReference type="Gene3D" id="1.10.150.110">
    <property type="entry name" value="DNA polymerase beta, N-terminal domain-like"/>
    <property type="match status" value="1"/>
</dbReference>
<dbReference type="CDD" id="cd00141">
    <property type="entry name" value="NT_POLXc"/>
    <property type="match status" value="1"/>
</dbReference>
<evidence type="ECO:0000256" key="16">
    <source>
        <dbReference type="ARBA" id="ARBA00023239"/>
    </source>
</evidence>
<keyword evidence="6" id="KW-0488">Methylation</keyword>
<dbReference type="SUPFAM" id="SSF47802">
    <property type="entry name" value="DNA polymerase beta, N-terminal domain-like"/>
    <property type="match status" value="1"/>
</dbReference>
<dbReference type="PRINTS" id="PR00870">
    <property type="entry name" value="DNAPOLXBETA"/>
</dbReference>
<evidence type="ECO:0000256" key="21">
    <source>
        <dbReference type="ARBA" id="ARBA00045548"/>
    </source>
</evidence>
<dbReference type="PRINTS" id="PR00869">
    <property type="entry name" value="DNAPOLX"/>
</dbReference>
<dbReference type="SUPFAM" id="SSF81585">
    <property type="entry name" value="PsbU/PolX domain-like"/>
    <property type="match status" value="1"/>
</dbReference>
<dbReference type="InterPro" id="IPR003583">
    <property type="entry name" value="Hlx-hairpin-Hlx_DNA-bd_motif"/>
</dbReference>
<dbReference type="Gene3D" id="3.30.210.10">
    <property type="entry name" value="DNA polymerase, thumb domain"/>
    <property type="match status" value="1"/>
</dbReference>
<feature type="domain" description="Helix-hairpin-helix DNA-binding motif class 1" evidence="23">
    <location>
        <begin position="92"/>
        <end position="111"/>
    </location>
</feature>
<dbReference type="GO" id="GO:0005737">
    <property type="term" value="C:cytoplasm"/>
    <property type="evidence" value="ECO:0007669"/>
    <property type="project" value="UniProtKB-SubCell"/>
</dbReference>
<evidence type="ECO:0000256" key="10">
    <source>
        <dbReference type="ARBA" id="ARBA00022705"/>
    </source>
</evidence>
<dbReference type="PANTHER" id="PTHR11276:SF28">
    <property type="entry name" value="DNA POLYMERASE LAMBDA"/>
    <property type="match status" value="1"/>
</dbReference>
<evidence type="ECO:0000256" key="12">
    <source>
        <dbReference type="ARBA" id="ARBA00022843"/>
    </source>
</evidence>
<feature type="domain" description="DNA-directed DNA polymerase X" evidence="24">
    <location>
        <begin position="2"/>
        <end position="324"/>
    </location>
</feature>
<dbReference type="SMART" id="SM00483">
    <property type="entry name" value="POLXc"/>
    <property type="match status" value="1"/>
</dbReference>
<dbReference type="InterPro" id="IPR028207">
    <property type="entry name" value="DNA_pol_B_palm_palm"/>
</dbReference>
<evidence type="ECO:0000256" key="9">
    <source>
        <dbReference type="ARBA" id="ARBA00022695"/>
    </source>
</evidence>
<sequence>MNHTSSILSALETMRRGELAKGEKTSAFKARAYKKVMDQISGLGRPIQSYDDLTGVTGIGEKIEEKIKEILATGSLASAERVKAEYSIDAVDELLTVHGIGPVKARELVAAGLKSVAALSAAVKAEPSLLNATQKMGLKYHATATLRIPREEMTVHEDVLQAFMPKGLKGVVVGSYRRGANDSGDVDMLLTPKSGSLTDSQALFETFVTGLKESDYIIDELVSGDKKWMGYVRVGSAAAPGKARRLDLLLTAPAEYAYALLYFTGSDKFNVAFRKYVNDKGYTLNEHTMVPLKGSSAPVPPGMKSEKDIFAFLGLRYVPPEERIDGRQIVPV</sequence>
<evidence type="ECO:0000256" key="20">
    <source>
        <dbReference type="ARBA" id="ARBA00044678"/>
    </source>
</evidence>
<evidence type="ECO:0000256" key="7">
    <source>
        <dbReference type="ARBA" id="ARBA00022634"/>
    </source>
</evidence>
<dbReference type="InterPro" id="IPR043519">
    <property type="entry name" value="NT_sf"/>
</dbReference>
<dbReference type="EC" id="2.7.7.7" evidence="3"/>
<keyword evidence="12" id="KW-0832">Ubl conjugation</keyword>
<dbReference type="EMBL" id="MN740534">
    <property type="protein sequence ID" value="QHU31925.1"/>
    <property type="molecule type" value="Genomic_DNA"/>
</dbReference>
<feature type="domain" description="Helix-hairpin-helix DNA-binding motif class 1" evidence="23">
    <location>
        <begin position="51"/>
        <end position="70"/>
    </location>
</feature>
<keyword evidence="13" id="KW-0239">DNA-directed DNA polymerase</keyword>
<dbReference type="Pfam" id="PF14792">
    <property type="entry name" value="DNA_pol_B_palm"/>
    <property type="match status" value="1"/>
</dbReference>
<dbReference type="Pfam" id="PF14716">
    <property type="entry name" value="HHH_8"/>
    <property type="match status" value="1"/>
</dbReference>
<accession>A0A6C0LPJ7</accession>
<dbReference type="Pfam" id="PF10391">
    <property type="entry name" value="DNA_pol_lambd_f"/>
    <property type="match status" value="1"/>
</dbReference>
<organism evidence="25">
    <name type="scientific">viral metagenome</name>
    <dbReference type="NCBI Taxonomy" id="1070528"/>
    <lineage>
        <taxon>unclassified sequences</taxon>
        <taxon>metagenomes</taxon>
        <taxon>organismal metagenomes</taxon>
    </lineage>
</organism>
<dbReference type="PANTHER" id="PTHR11276">
    <property type="entry name" value="DNA POLYMERASE TYPE-X FAMILY MEMBER"/>
    <property type="match status" value="1"/>
</dbReference>
<comment type="subcellular location">
    <subcellularLocation>
        <location evidence="2">Cytoplasm</location>
    </subcellularLocation>
</comment>
<dbReference type="GO" id="GO:0003887">
    <property type="term" value="F:DNA-directed DNA polymerase activity"/>
    <property type="evidence" value="ECO:0007669"/>
    <property type="project" value="UniProtKB-KW"/>
</dbReference>
<evidence type="ECO:0000256" key="15">
    <source>
        <dbReference type="ARBA" id="ARBA00023204"/>
    </source>
</evidence>
<evidence type="ECO:0000256" key="4">
    <source>
        <dbReference type="ARBA" id="ARBA00012720"/>
    </source>
</evidence>
<keyword evidence="9" id="KW-0548">Nucleotidyltransferase</keyword>
<evidence type="ECO:0000256" key="5">
    <source>
        <dbReference type="ARBA" id="ARBA00020020"/>
    </source>
</evidence>
<evidence type="ECO:0000256" key="6">
    <source>
        <dbReference type="ARBA" id="ARBA00022481"/>
    </source>
</evidence>
<keyword evidence="8" id="KW-0808">Transferase</keyword>
<comment type="catalytic activity">
    <reaction evidence="22">
        <text>DNA(n) + a 2'-deoxyribonucleoside 5'-triphosphate = DNA(n+1) + diphosphate</text>
        <dbReference type="Rhea" id="RHEA:22508"/>
        <dbReference type="Rhea" id="RHEA-COMP:17339"/>
        <dbReference type="Rhea" id="RHEA-COMP:17340"/>
        <dbReference type="ChEBI" id="CHEBI:33019"/>
        <dbReference type="ChEBI" id="CHEBI:61560"/>
        <dbReference type="ChEBI" id="CHEBI:173112"/>
        <dbReference type="EC" id="2.7.7.7"/>
    </reaction>
</comment>
<keyword evidence="14" id="KW-0915">Sodium</keyword>
<comment type="catalytic activity">
    <reaction evidence="19">
        <text>2'-deoxyribonucleotide-(2'-deoxyribose 5'-phosphate)-2'-deoxyribonucleotide-DNA = a 3'-end 2'-deoxyribonucleotide-(2,3-dehydro-2,3-deoxyribose 5'-phosphate)-DNA + a 5'-end 5'-phospho-2'-deoxyribonucleoside-DNA + H(+)</text>
        <dbReference type="Rhea" id="RHEA:66592"/>
        <dbReference type="Rhea" id="RHEA-COMP:13180"/>
        <dbReference type="Rhea" id="RHEA-COMP:16897"/>
        <dbReference type="Rhea" id="RHEA-COMP:17067"/>
        <dbReference type="ChEBI" id="CHEBI:15378"/>
        <dbReference type="ChEBI" id="CHEBI:136412"/>
        <dbReference type="ChEBI" id="CHEBI:157695"/>
        <dbReference type="ChEBI" id="CHEBI:167181"/>
        <dbReference type="EC" id="4.2.99.18"/>
    </reaction>
</comment>
<keyword evidence="7" id="KW-0237">DNA synthesis</keyword>
<dbReference type="InterPro" id="IPR029398">
    <property type="entry name" value="PolB_thumb"/>
</dbReference>